<evidence type="ECO:0000313" key="1">
    <source>
        <dbReference type="EMBL" id="KAK9130453.1"/>
    </source>
</evidence>
<accession>A0AAP0JAI9</accession>
<reference evidence="1 2" key="1">
    <citation type="submission" date="2024-01" db="EMBL/GenBank/DDBJ databases">
        <title>Genome assemblies of Stephania.</title>
        <authorList>
            <person name="Yang L."/>
        </authorList>
    </citation>
    <scope>NUCLEOTIDE SEQUENCE [LARGE SCALE GENOMIC DNA]</scope>
    <source>
        <strain evidence="1">QJT</strain>
        <tissue evidence="1">Leaf</tissue>
    </source>
</reference>
<proteinExistence type="predicted"/>
<gene>
    <name evidence="1" type="ORF">Sjap_010940</name>
</gene>
<keyword evidence="2" id="KW-1185">Reference proteome</keyword>
<organism evidence="1 2">
    <name type="scientific">Stephania japonica</name>
    <dbReference type="NCBI Taxonomy" id="461633"/>
    <lineage>
        <taxon>Eukaryota</taxon>
        <taxon>Viridiplantae</taxon>
        <taxon>Streptophyta</taxon>
        <taxon>Embryophyta</taxon>
        <taxon>Tracheophyta</taxon>
        <taxon>Spermatophyta</taxon>
        <taxon>Magnoliopsida</taxon>
        <taxon>Ranunculales</taxon>
        <taxon>Menispermaceae</taxon>
        <taxon>Menispermoideae</taxon>
        <taxon>Cissampelideae</taxon>
        <taxon>Stephania</taxon>
    </lineage>
</organism>
<evidence type="ECO:0000313" key="2">
    <source>
        <dbReference type="Proteomes" id="UP001417504"/>
    </source>
</evidence>
<dbReference type="Proteomes" id="UP001417504">
    <property type="component" value="Unassembled WGS sequence"/>
</dbReference>
<dbReference type="AlphaFoldDB" id="A0AAP0JAI9"/>
<comment type="caution">
    <text evidence="1">The sequence shown here is derived from an EMBL/GenBank/DDBJ whole genome shotgun (WGS) entry which is preliminary data.</text>
</comment>
<name>A0AAP0JAI9_9MAGN</name>
<dbReference type="EMBL" id="JBBNAE010000004">
    <property type="protein sequence ID" value="KAK9130453.1"/>
    <property type="molecule type" value="Genomic_DNA"/>
</dbReference>
<protein>
    <submittedName>
        <fullName evidence="1">Uncharacterized protein</fullName>
    </submittedName>
</protein>
<sequence>MMPSKASPKLRVFMSERPVQRGFVRADDPLCTVSNEIIDPSCSQLPLYRFHFQ</sequence>